<dbReference type="SUPFAM" id="SSF52833">
    <property type="entry name" value="Thioredoxin-like"/>
    <property type="match status" value="1"/>
</dbReference>
<organism evidence="3">
    <name type="scientific">Rhodosorus marinus</name>
    <dbReference type="NCBI Taxonomy" id="101924"/>
    <lineage>
        <taxon>Eukaryota</taxon>
        <taxon>Rhodophyta</taxon>
        <taxon>Stylonematophyceae</taxon>
        <taxon>Stylonematales</taxon>
        <taxon>Stylonemataceae</taxon>
        <taxon>Rhodosorus</taxon>
    </lineage>
</organism>
<protein>
    <recommendedName>
        <fullName evidence="2">Thioredoxin domain-containing protein</fullName>
    </recommendedName>
</protein>
<feature type="domain" description="Thioredoxin" evidence="2">
    <location>
        <begin position="5"/>
        <end position="166"/>
    </location>
</feature>
<dbReference type="PANTHER" id="PTHR43110:SF1">
    <property type="entry name" value="THIOL PEROXIDASE"/>
    <property type="match status" value="1"/>
</dbReference>
<dbReference type="PROSITE" id="PS51352">
    <property type="entry name" value="THIOREDOXIN_2"/>
    <property type="match status" value="1"/>
</dbReference>
<dbReference type="Pfam" id="PF00578">
    <property type="entry name" value="AhpC-TSA"/>
    <property type="match status" value="1"/>
</dbReference>
<keyword evidence="1" id="KW-0676">Redox-active center</keyword>
<dbReference type="InterPro" id="IPR000866">
    <property type="entry name" value="AhpC/TSA"/>
</dbReference>
<accession>A0A7S3EI51</accession>
<dbReference type="GO" id="GO:0016209">
    <property type="term" value="F:antioxidant activity"/>
    <property type="evidence" value="ECO:0007669"/>
    <property type="project" value="InterPro"/>
</dbReference>
<dbReference type="InterPro" id="IPR013766">
    <property type="entry name" value="Thioredoxin_domain"/>
</dbReference>
<reference evidence="3" key="1">
    <citation type="submission" date="2021-01" db="EMBL/GenBank/DDBJ databases">
        <authorList>
            <person name="Corre E."/>
            <person name="Pelletier E."/>
            <person name="Niang G."/>
            <person name="Scheremetjew M."/>
            <person name="Finn R."/>
            <person name="Kale V."/>
            <person name="Holt S."/>
            <person name="Cochrane G."/>
            <person name="Meng A."/>
            <person name="Brown T."/>
            <person name="Cohen L."/>
        </authorList>
    </citation>
    <scope>NUCLEOTIDE SEQUENCE</scope>
    <source>
        <strain evidence="3">CCMP 769</strain>
    </source>
</reference>
<dbReference type="PANTHER" id="PTHR43110">
    <property type="entry name" value="THIOL PEROXIDASE"/>
    <property type="match status" value="1"/>
</dbReference>
<evidence type="ECO:0000313" key="3">
    <source>
        <dbReference type="EMBL" id="CAE0056145.1"/>
    </source>
</evidence>
<dbReference type="InterPro" id="IPR050455">
    <property type="entry name" value="Tpx_Peroxidase_subfamily"/>
</dbReference>
<name>A0A7S3EI51_9RHOD</name>
<dbReference type="AlphaFoldDB" id="A0A7S3EI51"/>
<dbReference type="InterPro" id="IPR036249">
    <property type="entry name" value="Thioredoxin-like_sf"/>
</dbReference>
<dbReference type="EMBL" id="HBHW01031387">
    <property type="protein sequence ID" value="CAE0056145.1"/>
    <property type="molecule type" value="Transcribed_RNA"/>
</dbReference>
<proteinExistence type="predicted"/>
<gene>
    <name evidence="3" type="ORF">RMAR00112_LOCUS24187</name>
</gene>
<dbReference type="Gene3D" id="3.40.30.10">
    <property type="entry name" value="Glutaredoxin"/>
    <property type="match status" value="1"/>
</dbReference>
<evidence type="ECO:0000259" key="2">
    <source>
        <dbReference type="PROSITE" id="PS51352"/>
    </source>
</evidence>
<dbReference type="GO" id="GO:0016491">
    <property type="term" value="F:oxidoreductase activity"/>
    <property type="evidence" value="ECO:0007669"/>
    <property type="project" value="InterPro"/>
</dbReference>
<sequence length="170" mass="18629">MPLKLKVGDVAPDFELIDSGLKTVKLSDYRGKKVVVTFFPMAFSGGPEEGCERHLCSLKTIKGAEVLGVSSDLVFANKAFEHKLELPFKLLSDPNGKLTDSYVDFFDIGTFLADVGVAEDVMRGTTTYPRALYIIGEDGKVVYTWIGEENGATHPGIMPILKEIHPFTEA</sequence>
<evidence type="ECO:0000256" key="1">
    <source>
        <dbReference type="ARBA" id="ARBA00023284"/>
    </source>
</evidence>